<reference evidence="1 2" key="1">
    <citation type="submission" date="2016-10" db="EMBL/GenBank/DDBJ databases">
        <authorList>
            <person name="de Groot N.N."/>
        </authorList>
    </citation>
    <scope>NUCLEOTIDE SEQUENCE [LARGE SCALE GENOMIC DNA]</scope>
    <source>
        <strain evidence="1 2">DSM 6059</strain>
    </source>
</reference>
<proteinExistence type="predicted"/>
<organism evidence="1 2">
    <name type="scientific">Pseudoalteromonas denitrificans DSM 6059</name>
    <dbReference type="NCBI Taxonomy" id="1123010"/>
    <lineage>
        <taxon>Bacteria</taxon>
        <taxon>Pseudomonadati</taxon>
        <taxon>Pseudomonadota</taxon>
        <taxon>Gammaproteobacteria</taxon>
        <taxon>Alteromonadales</taxon>
        <taxon>Pseudoalteromonadaceae</taxon>
        <taxon>Pseudoalteromonas</taxon>
    </lineage>
</organism>
<accession>A0A1I1MWQ5</accession>
<evidence type="ECO:0000313" key="1">
    <source>
        <dbReference type="EMBL" id="SFC89799.1"/>
    </source>
</evidence>
<evidence type="ECO:0000313" key="2">
    <source>
        <dbReference type="Proteomes" id="UP000198862"/>
    </source>
</evidence>
<name>A0A1I1MWQ5_9GAMM</name>
<keyword evidence="2" id="KW-1185">Reference proteome</keyword>
<gene>
    <name evidence="1" type="ORF">SAMN02745724_02848</name>
</gene>
<sequence>MPKSIVILNLLADKSDGAFDKLEQGLIEMNRSSGTQVEVIDAAEYVFNFKKGNIFHSDKKKVKTYLEEMSDVRMKLFNAKKIVISAHGTEKDSDHCFNKVTKGDVIFSHTQLVKFLKCFLLSGGNFNIDLMICYAARTANYAGPQLKDVRKHDIITSFAYKVFKGLKNSAPYKVSIVGRVGACGYVSGQKPAKKGRTVPDLFIGVESETTTSQRRLLPTLKDGYLVEKEKIEATLGKVAMNEMYSKFHPSYSMTEQSLQVIRADTMPEIQYKSYLLKKASWNDLRHTLQTTTKEKDLYGTLVYFDCPPGIMVMDMSNNRELYHGAI</sequence>
<dbReference type="OrthoDB" id="6395997at2"/>
<dbReference type="EMBL" id="FOLO01000022">
    <property type="protein sequence ID" value="SFC89799.1"/>
    <property type="molecule type" value="Genomic_DNA"/>
</dbReference>
<dbReference type="RefSeq" id="WP_091985144.1">
    <property type="nucleotide sequence ID" value="NZ_FOLO01000022.1"/>
</dbReference>
<dbReference type="AlphaFoldDB" id="A0A1I1MWQ5"/>
<protein>
    <submittedName>
        <fullName evidence="1">Uncharacterized protein</fullName>
    </submittedName>
</protein>
<dbReference type="Proteomes" id="UP000198862">
    <property type="component" value="Unassembled WGS sequence"/>
</dbReference>